<evidence type="ECO:0000259" key="2">
    <source>
        <dbReference type="Pfam" id="PF00156"/>
    </source>
</evidence>
<evidence type="ECO:0000256" key="1">
    <source>
        <dbReference type="ARBA" id="ARBA00008007"/>
    </source>
</evidence>
<proteinExistence type="inferred from homology"/>
<comment type="similarity">
    <text evidence="1">Belongs to the ComF/GntX family.</text>
</comment>
<dbReference type="InterPro" id="IPR051910">
    <property type="entry name" value="ComF/GntX_DNA_util-trans"/>
</dbReference>
<accession>U6SKS7</accession>
<protein>
    <recommendedName>
        <fullName evidence="2">Phosphoribosyltransferase domain-containing protein</fullName>
    </recommendedName>
</protein>
<gene>
    <name evidence="3" type="ORF">A33I_17955</name>
</gene>
<dbReference type="Proteomes" id="UP000017170">
    <property type="component" value="Unassembled WGS sequence"/>
</dbReference>
<organism evidence="3 4">
    <name type="scientific">Alkalihalophilus marmarensis DSM 21297</name>
    <dbReference type="NCBI Taxonomy" id="1188261"/>
    <lineage>
        <taxon>Bacteria</taxon>
        <taxon>Bacillati</taxon>
        <taxon>Bacillota</taxon>
        <taxon>Bacilli</taxon>
        <taxon>Bacillales</taxon>
        <taxon>Bacillaceae</taxon>
        <taxon>Alkalihalophilus</taxon>
    </lineage>
</organism>
<dbReference type="PATRIC" id="fig|1188261.3.peg.3084"/>
<dbReference type="EMBL" id="ATAE01000041">
    <property type="protein sequence ID" value="ERN51977.1"/>
    <property type="molecule type" value="Genomic_DNA"/>
</dbReference>
<feature type="domain" description="Phosphoribosyltransferase" evidence="2">
    <location>
        <begin position="194"/>
        <end position="235"/>
    </location>
</feature>
<dbReference type="RefSeq" id="WP_022629151.1">
    <property type="nucleotide sequence ID" value="NZ_ATAE01000041.1"/>
</dbReference>
<evidence type="ECO:0000313" key="4">
    <source>
        <dbReference type="Proteomes" id="UP000017170"/>
    </source>
</evidence>
<dbReference type="AlphaFoldDB" id="U6SKS7"/>
<dbReference type="CDD" id="cd06223">
    <property type="entry name" value="PRTases_typeI"/>
    <property type="match status" value="1"/>
</dbReference>
<dbReference type="Pfam" id="PF00156">
    <property type="entry name" value="Pribosyltran"/>
    <property type="match status" value="1"/>
</dbReference>
<dbReference type="SUPFAM" id="SSF53271">
    <property type="entry name" value="PRTase-like"/>
    <property type="match status" value="1"/>
</dbReference>
<dbReference type="InterPro" id="IPR000836">
    <property type="entry name" value="PRTase_dom"/>
</dbReference>
<evidence type="ECO:0000313" key="3">
    <source>
        <dbReference type="EMBL" id="ERN51977.1"/>
    </source>
</evidence>
<dbReference type="PANTHER" id="PTHR47505">
    <property type="entry name" value="DNA UTILIZATION PROTEIN YHGH"/>
    <property type="match status" value="1"/>
</dbReference>
<sequence>MVRCLICHEKTQAKLSWGAIFLGSEEELVCERCEEGLELLNGERCELCSRVLGDTWRSSTRPICLDCEKWTQHETAKDLLVKNTSLYAYNETMKEWLAQYKFQGDAEVSRYFSTKLKSFYAKNFRDYSPVLMPLSNERLHARGFNQVELITKEWLAPIVMLGRRESEQQSKKKRYARISQVNQSPFYIQSGIDSLKTLKKVVLLDDVYTTGTTVRQAAFVLKKHGAEHIESLTLAR</sequence>
<dbReference type="PANTHER" id="PTHR47505:SF1">
    <property type="entry name" value="DNA UTILIZATION PROTEIN YHGH"/>
    <property type="match status" value="1"/>
</dbReference>
<comment type="caution">
    <text evidence="3">The sequence shown here is derived from an EMBL/GenBank/DDBJ whole genome shotgun (WGS) entry which is preliminary data.</text>
</comment>
<dbReference type="Gene3D" id="3.40.50.2020">
    <property type="match status" value="1"/>
</dbReference>
<reference evidence="3 4" key="1">
    <citation type="journal article" date="2013" name="Genome Announc.">
        <title>Genome Sequence of the Extreme Obligate Alkaliphile Bacillus marmarensis Strain DSM 21297.</title>
        <authorList>
            <person name="Wernick D.G."/>
            <person name="Choi K.Y."/>
            <person name="Tat C.A."/>
            <person name="Lafontaine Rivera J.G."/>
            <person name="Liao J.C."/>
        </authorList>
    </citation>
    <scope>NUCLEOTIDE SEQUENCE [LARGE SCALE GENOMIC DNA]</scope>
    <source>
        <strain evidence="3 4">DSM 21297</strain>
    </source>
</reference>
<dbReference type="InterPro" id="IPR029057">
    <property type="entry name" value="PRTase-like"/>
</dbReference>
<name>U6SKS7_9BACI</name>
<keyword evidence="4" id="KW-1185">Reference proteome</keyword>